<accession>A0AA37LWV4</accession>
<evidence type="ECO:0000313" key="2">
    <source>
        <dbReference type="EMBL" id="GJC88345.1"/>
    </source>
</evidence>
<reference evidence="2 3" key="1">
    <citation type="submission" date="2021-07" db="EMBL/GenBank/DDBJ databases">
        <title>Genome data of Colletotrichum spaethianum.</title>
        <authorList>
            <person name="Utami Y.D."/>
            <person name="Hiruma K."/>
        </authorList>
    </citation>
    <scope>NUCLEOTIDE SEQUENCE [LARGE SCALE GENOMIC DNA]</scope>
    <source>
        <strain evidence="2 3">MAFF 242679</strain>
    </source>
</reference>
<protein>
    <submittedName>
        <fullName evidence="2">Uncharacterized protein</fullName>
    </submittedName>
</protein>
<evidence type="ECO:0000313" key="3">
    <source>
        <dbReference type="Proteomes" id="UP001055172"/>
    </source>
</evidence>
<gene>
    <name evidence="2" type="ORF">ColLi_11183</name>
</gene>
<sequence>MRDGSEQRRRARLAMDSRWTSDGEARPSPPSQGEIHLHEANGPLKWSQNGAPRGHRLTAVGGGHLLRKVAPARDPVLFMFMRGTSGGAKTLRSVSLPLRAIAATV</sequence>
<keyword evidence="3" id="KW-1185">Reference proteome</keyword>
<feature type="compositionally biased region" description="Basic and acidic residues" evidence="1">
    <location>
        <begin position="1"/>
        <end position="25"/>
    </location>
</feature>
<feature type="region of interest" description="Disordered" evidence="1">
    <location>
        <begin position="1"/>
        <end position="37"/>
    </location>
</feature>
<dbReference type="EMBL" id="BPPX01000032">
    <property type="protein sequence ID" value="GJC88345.1"/>
    <property type="molecule type" value="Genomic_DNA"/>
</dbReference>
<comment type="caution">
    <text evidence="2">The sequence shown here is derived from an EMBL/GenBank/DDBJ whole genome shotgun (WGS) entry which is preliminary data.</text>
</comment>
<dbReference type="Proteomes" id="UP001055172">
    <property type="component" value="Unassembled WGS sequence"/>
</dbReference>
<proteinExistence type="predicted"/>
<dbReference type="AlphaFoldDB" id="A0AA37LWV4"/>
<organism evidence="2 3">
    <name type="scientific">Colletotrichum liriopes</name>
    <dbReference type="NCBI Taxonomy" id="708192"/>
    <lineage>
        <taxon>Eukaryota</taxon>
        <taxon>Fungi</taxon>
        <taxon>Dikarya</taxon>
        <taxon>Ascomycota</taxon>
        <taxon>Pezizomycotina</taxon>
        <taxon>Sordariomycetes</taxon>
        <taxon>Hypocreomycetidae</taxon>
        <taxon>Glomerellales</taxon>
        <taxon>Glomerellaceae</taxon>
        <taxon>Colletotrichum</taxon>
        <taxon>Colletotrichum spaethianum species complex</taxon>
    </lineage>
</organism>
<name>A0AA37LWV4_9PEZI</name>
<evidence type="ECO:0000256" key="1">
    <source>
        <dbReference type="SAM" id="MobiDB-lite"/>
    </source>
</evidence>